<proteinExistence type="predicted"/>
<dbReference type="AlphaFoldDB" id="A0AA37FMW2"/>
<protein>
    <submittedName>
        <fullName evidence="2">Uncharacterized protein</fullName>
    </submittedName>
</protein>
<evidence type="ECO:0000313" key="2">
    <source>
        <dbReference type="EMBL" id="GIZ91022.1"/>
    </source>
</evidence>
<dbReference type="Proteomes" id="UP000887212">
    <property type="component" value="Unassembled WGS sequence"/>
</dbReference>
<comment type="caution">
    <text evidence="2">The sequence shown here is derived from an EMBL/GenBank/DDBJ whole genome shotgun (WGS) entry which is preliminary data.</text>
</comment>
<evidence type="ECO:0000313" key="5">
    <source>
        <dbReference type="Proteomes" id="UP000887228"/>
    </source>
</evidence>
<organism evidence="2 4">
    <name type="scientific">Aquipseudomonas alcaligenes</name>
    <name type="common">Pseudomonas alcaligenes</name>
    <dbReference type="NCBI Taxonomy" id="43263"/>
    <lineage>
        <taxon>Bacteria</taxon>
        <taxon>Pseudomonadati</taxon>
        <taxon>Pseudomonadota</taxon>
        <taxon>Gammaproteobacteria</taxon>
        <taxon>Pseudomonadales</taxon>
        <taxon>Pseudomonadaceae</taxon>
        <taxon>Aquipseudomonas</taxon>
    </lineage>
</organism>
<evidence type="ECO:0000313" key="3">
    <source>
        <dbReference type="EMBL" id="GIZ95378.1"/>
    </source>
</evidence>
<feature type="region of interest" description="Disordered" evidence="1">
    <location>
        <begin position="72"/>
        <end position="93"/>
    </location>
</feature>
<evidence type="ECO:0000256" key="1">
    <source>
        <dbReference type="SAM" id="MobiDB-lite"/>
    </source>
</evidence>
<name>A0AA37FMW2_AQUAC</name>
<sequence>MNAMVKIPENKRESASLGPSVISKVMYEIKNTRPPAMQSSIKYAAETMVPITKKMTKRKKTRRAIPMTCSQMANVGIQGDRRQAKPDGGSALE</sequence>
<gene>
    <name evidence="2" type="ORF">KAM435_43490</name>
    <name evidence="3" type="ORF">KAM436_43460</name>
</gene>
<dbReference type="EMBL" id="BPMT01000059">
    <property type="protein sequence ID" value="GIZ95378.1"/>
    <property type="molecule type" value="Genomic_DNA"/>
</dbReference>
<reference evidence="2 5" key="1">
    <citation type="submission" date="2021-07" db="EMBL/GenBank/DDBJ databases">
        <title>Whole genome sequencing of carbapenem-resistant Pseudomonas spp. isolated in Japan.</title>
        <authorList>
            <person name="Suzuki M."/>
            <person name="Maehana S."/>
            <person name="Kitasato H."/>
        </authorList>
    </citation>
    <scope>NUCLEOTIDE SEQUENCE</scope>
    <source>
        <strain evidence="2">KAM435</strain>
        <strain evidence="3 5">KAM436</strain>
    </source>
</reference>
<evidence type="ECO:0000313" key="4">
    <source>
        <dbReference type="Proteomes" id="UP000887212"/>
    </source>
</evidence>
<dbReference type="EMBL" id="BPMS01000062">
    <property type="protein sequence ID" value="GIZ91022.1"/>
    <property type="molecule type" value="Genomic_DNA"/>
</dbReference>
<accession>A0AA37FMW2</accession>
<dbReference type="Proteomes" id="UP000887228">
    <property type="component" value="Unassembled WGS sequence"/>
</dbReference>